<evidence type="ECO:0000313" key="6">
    <source>
        <dbReference type="EMBL" id="OLP97478.1"/>
    </source>
</evidence>
<dbReference type="EMBL" id="LSRX01000430">
    <property type="protein sequence ID" value="OLP97478.1"/>
    <property type="molecule type" value="Genomic_DNA"/>
</dbReference>
<feature type="domain" description="Glycosyl transferase family 25" evidence="4">
    <location>
        <begin position="569"/>
        <end position="724"/>
    </location>
</feature>
<reference evidence="6 7" key="1">
    <citation type="submission" date="2016-02" db="EMBL/GenBank/DDBJ databases">
        <title>Genome analysis of coral dinoflagellate symbionts highlights evolutionary adaptations to a symbiotic lifestyle.</title>
        <authorList>
            <person name="Aranda M."/>
            <person name="Li Y."/>
            <person name="Liew Y.J."/>
            <person name="Baumgarten S."/>
            <person name="Simakov O."/>
            <person name="Wilson M."/>
            <person name="Piel J."/>
            <person name="Ashoor H."/>
            <person name="Bougouffa S."/>
            <person name="Bajic V.B."/>
            <person name="Ryu T."/>
            <person name="Ravasi T."/>
            <person name="Bayer T."/>
            <person name="Micklem G."/>
            <person name="Kim H."/>
            <person name="Bhak J."/>
            <person name="Lajeunesse T.C."/>
            <person name="Voolstra C.R."/>
        </authorList>
    </citation>
    <scope>NUCLEOTIDE SEQUENCE [LARGE SCALE GENOMIC DNA]</scope>
    <source>
        <strain evidence="6 7">CCMP2467</strain>
    </source>
</reference>
<keyword evidence="1" id="KW-0378">Hydrolase</keyword>
<dbReference type="InterPro" id="IPR002654">
    <property type="entry name" value="Glyco_trans_25"/>
</dbReference>
<dbReference type="SUPFAM" id="SSF53474">
    <property type="entry name" value="alpha/beta-Hydrolases"/>
    <property type="match status" value="1"/>
</dbReference>
<feature type="compositionally biased region" description="Acidic residues" evidence="2">
    <location>
        <begin position="837"/>
        <end position="846"/>
    </location>
</feature>
<evidence type="ECO:0000256" key="3">
    <source>
        <dbReference type="SAM" id="SignalP"/>
    </source>
</evidence>
<dbReference type="GO" id="GO:0016787">
    <property type="term" value="F:hydrolase activity"/>
    <property type="evidence" value="ECO:0007669"/>
    <property type="project" value="UniProtKB-KW"/>
</dbReference>
<dbReference type="InterPro" id="IPR013094">
    <property type="entry name" value="AB_hydrolase_3"/>
</dbReference>
<dbReference type="InterPro" id="IPR050300">
    <property type="entry name" value="GDXG_lipolytic_enzyme"/>
</dbReference>
<feature type="domain" description="Alpha/beta hydrolase fold-3" evidence="5">
    <location>
        <begin position="90"/>
        <end position="333"/>
    </location>
</feature>
<comment type="caution">
    <text evidence="6">The sequence shown here is derived from an EMBL/GenBank/DDBJ whole genome shotgun (WGS) entry which is preliminary data.</text>
</comment>
<proteinExistence type="predicted"/>
<dbReference type="Pfam" id="PF01755">
    <property type="entry name" value="Glyco_transf_25"/>
    <property type="match status" value="1"/>
</dbReference>
<dbReference type="PANTHER" id="PTHR48081">
    <property type="entry name" value="AB HYDROLASE SUPERFAMILY PROTEIN C4A8.06C"/>
    <property type="match status" value="1"/>
</dbReference>
<evidence type="ECO:0000259" key="5">
    <source>
        <dbReference type="Pfam" id="PF07859"/>
    </source>
</evidence>
<dbReference type="InterPro" id="IPR029058">
    <property type="entry name" value="AB_hydrolase_fold"/>
</dbReference>
<evidence type="ECO:0000256" key="1">
    <source>
        <dbReference type="ARBA" id="ARBA00022801"/>
    </source>
</evidence>
<accession>A0A1Q9DQQ6</accession>
<dbReference type="Proteomes" id="UP000186817">
    <property type="component" value="Unassembled WGS sequence"/>
</dbReference>
<keyword evidence="3" id="KW-0732">Signal</keyword>
<sequence>MLKTLSLLSLCSRVTAGRLSTADSCRQQLLADGNCCLDQRVNRDVLQRRLSRPGTTWQCASKDGCVSGDGQRGGDFVALPPDATCETCRILFLHGGSWYYGSPETDGYKALATKLAHRTRCVIMLPDFPLLPVGKFHSMLAASIAALQYLSTYQVWASCRPSTPVDMFVGGDSSGGSTALSVVLRWKLDPDILPSHASLAGGFFWSPWTNLMCNTPEYITNAYMHAPPPTEISDHVGDILFTQRPVDNMAMFRKNALEYVGGRVEMLKDPIASPFYADSEWQAGPGMASPALYFAVGSSETILGDTTILAEKAAAKGVQVVVDIFHGMWHDFPMYSDGCGSEQPLWSGQRAWNNTVEFLKAASATASAAKGGGSGGWPLIRYVYDESASGRAGWFPTARPLLLGLGPASAEGHPRLQSLLFMLCGGFLGHLMSMGFGPLKIAAQKLLEKKREFAKPEEMAPLIMWDLKAIANIVHPPPGFSMTVLWTLPKRDKERRKEEVVGHKDLVWRSIMSFRDADLRSAPRKRAQGDAAVNPVERTLKRRSSVASPARKRACRPITTARPAISELKSIVINLERRPDRMEGCEQRLRKHCPNLPLERFAATDGRQAAIPLEEVATSWNTARNVSFQKQRALRKGWNDLDTYQVRTLELSPGERGCASSHVRAWRACLERAQGTDRPLLVLEDDAAPTPEFCELLDKALGALPEDAHLLYLGYSQAADWRREVSAELVESLYVWTTVAYIVWPAGARMLLSKLPVNEPVDNWMAGLCASDDIKAYCVRPKIVLQADAWNVNSDVAHSDEHYWGPNSDIQHSDVLYWGPGHPEAGGDPAGGLLWDLDSEDSEDEL</sequence>
<feature type="signal peptide" evidence="3">
    <location>
        <begin position="1"/>
        <end position="16"/>
    </location>
</feature>
<protein>
    <submittedName>
        <fullName evidence="6">Esterase</fullName>
    </submittedName>
</protein>
<dbReference type="Pfam" id="PF07859">
    <property type="entry name" value="Abhydrolase_3"/>
    <property type="match status" value="1"/>
</dbReference>
<dbReference type="CDD" id="cd06532">
    <property type="entry name" value="Glyco_transf_25"/>
    <property type="match status" value="1"/>
</dbReference>
<dbReference type="OrthoDB" id="437855at2759"/>
<keyword evidence="7" id="KW-1185">Reference proteome</keyword>
<dbReference type="AlphaFoldDB" id="A0A1Q9DQQ6"/>
<evidence type="ECO:0000313" key="7">
    <source>
        <dbReference type="Proteomes" id="UP000186817"/>
    </source>
</evidence>
<gene>
    <name evidence="6" type="primary">est</name>
    <name evidence="6" type="ORF">AK812_SmicGene20167</name>
</gene>
<feature type="region of interest" description="Disordered" evidence="2">
    <location>
        <begin position="827"/>
        <end position="846"/>
    </location>
</feature>
<name>A0A1Q9DQQ6_SYMMI</name>
<evidence type="ECO:0000259" key="4">
    <source>
        <dbReference type="Pfam" id="PF01755"/>
    </source>
</evidence>
<dbReference type="PANTHER" id="PTHR48081:SF8">
    <property type="entry name" value="ALPHA_BETA HYDROLASE FOLD-3 DOMAIN-CONTAINING PROTEIN-RELATED"/>
    <property type="match status" value="1"/>
</dbReference>
<dbReference type="Gene3D" id="3.40.50.1820">
    <property type="entry name" value="alpha/beta hydrolase"/>
    <property type="match status" value="1"/>
</dbReference>
<organism evidence="6 7">
    <name type="scientific">Symbiodinium microadriaticum</name>
    <name type="common">Dinoflagellate</name>
    <name type="synonym">Zooxanthella microadriatica</name>
    <dbReference type="NCBI Taxonomy" id="2951"/>
    <lineage>
        <taxon>Eukaryota</taxon>
        <taxon>Sar</taxon>
        <taxon>Alveolata</taxon>
        <taxon>Dinophyceae</taxon>
        <taxon>Suessiales</taxon>
        <taxon>Symbiodiniaceae</taxon>
        <taxon>Symbiodinium</taxon>
    </lineage>
</organism>
<evidence type="ECO:0000256" key="2">
    <source>
        <dbReference type="SAM" id="MobiDB-lite"/>
    </source>
</evidence>
<feature type="chain" id="PRO_5012525546" evidence="3">
    <location>
        <begin position="17"/>
        <end position="846"/>
    </location>
</feature>